<evidence type="ECO:0008006" key="4">
    <source>
        <dbReference type="Google" id="ProtNLM"/>
    </source>
</evidence>
<sequence length="245" mass="27815">MEVDKFEKHIKKKLNEREITPSEGAWNTLSEQLPVVAPKKKNTFIWYSVAAVFIGVLIMSTLYFKGGQTPSETQIQVVETPQEINVPKKEEDLMVPIKEEDKLVGVKKEVIQKGDSPGVRPPEAMIKDETQVAVLEPKEVKKNMETDLKVKTDQLINAKIAEMAVQVELLEASDFQVTDAEVDSLLRMAMADILRNNLIQDNKVDAMALLTDVEDELDQSFREHIFNSLKEKFLKTRTAFADRNN</sequence>
<accession>A0ABR7V143</accession>
<gene>
    <name evidence="2" type="ORF">HPE56_12130</name>
</gene>
<protein>
    <recommendedName>
        <fullName evidence="4">Anti-sigma factor</fullName>
    </recommendedName>
</protein>
<evidence type="ECO:0000313" key="2">
    <source>
        <dbReference type="EMBL" id="MBD0778544.1"/>
    </source>
</evidence>
<organism evidence="2 3">
    <name type="scientific">Maribacter aquimaris</name>
    <dbReference type="NCBI Taxonomy" id="2737171"/>
    <lineage>
        <taxon>Bacteria</taxon>
        <taxon>Pseudomonadati</taxon>
        <taxon>Bacteroidota</taxon>
        <taxon>Flavobacteriia</taxon>
        <taxon>Flavobacteriales</taxon>
        <taxon>Flavobacteriaceae</taxon>
        <taxon>Maribacter</taxon>
    </lineage>
</organism>
<reference evidence="2" key="1">
    <citation type="submission" date="2020-05" db="EMBL/GenBank/DDBJ databases">
        <title>The draft genome sequence of Maribacter sp. ANRC-HE7.</title>
        <authorList>
            <person name="Mu L."/>
        </authorList>
    </citation>
    <scope>NUCLEOTIDE SEQUENCE</scope>
    <source>
        <strain evidence="2">ANRC-HE7</strain>
    </source>
</reference>
<dbReference type="EMBL" id="JABTCF010000007">
    <property type="protein sequence ID" value="MBD0778544.1"/>
    <property type="molecule type" value="Genomic_DNA"/>
</dbReference>
<evidence type="ECO:0000313" key="3">
    <source>
        <dbReference type="Proteomes" id="UP001166021"/>
    </source>
</evidence>
<comment type="caution">
    <text evidence="2">The sequence shown here is derived from an EMBL/GenBank/DDBJ whole genome shotgun (WGS) entry which is preliminary data.</text>
</comment>
<keyword evidence="1" id="KW-0472">Membrane</keyword>
<proteinExistence type="predicted"/>
<keyword evidence="1" id="KW-1133">Transmembrane helix</keyword>
<feature type="transmembrane region" description="Helical" evidence="1">
    <location>
        <begin position="44"/>
        <end position="64"/>
    </location>
</feature>
<keyword evidence="3" id="KW-1185">Reference proteome</keyword>
<evidence type="ECO:0000256" key="1">
    <source>
        <dbReference type="SAM" id="Phobius"/>
    </source>
</evidence>
<dbReference type="Proteomes" id="UP001166021">
    <property type="component" value="Unassembled WGS sequence"/>
</dbReference>
<keyword evidence="1" id="KW-0812">Transmembrane</keyword>
<name>A0ABR7V143_9FLAO</name>
<dbReference type="RefSeq" id="WP_188244024.1">
    <property type="nucleotide sequence ID" value="NZ_JABTCF010000007.1"/>
</dbReference>